<dbReference type="EMBL" id="QGTQ01000014">
    <property type="protein sequence ID" value="PWV99439.1"/>
    <property type="molecule type" value="Genomic_DNA"/>
</dbReference>
<evidence type="ECO:0000313" key="2">
    <source>
        <dbReference type="EMBL" id="PWV99439.1"/>
    </source>
</evidence>
<evidence type="ECO:0000313" key="3">
    <source>
        <dbReference type="Proteomes" id="UP000246635"/>
    </source>
</evidence>
<organism evidence="2 3">
    <name type="scientific">Paenibacillus cellulosilyticus</name>
    <dbReference type="NCBI Taxonomy" id="375489"/>
    <lineage>
        <taxon>Bacteria</taxon>
        <taxon>Bacillati</taxon>
        <taxon>Bacillota</taxon>
        <taxon>Bacilli</taxon>
        <taxon>Bacillales</taxon>
        <taxon>Paenibacillaceae</taxon>
        <taxon>Paenibacillus</taxon>
    </lineage>
</organism>
<keyword evidence="3" id="KW-1185">Reference proteome</keyword>
<protein>
    <submittedName>
        <fullName evidence="2">Uncharacterized protein</fullName>
    </submittedName>
</protein>
<gene>
    <name evidence="2" type="ORF">DFQ01_11414</name>
</gene>
<comment type="caution">
    <text evidence="2">The sequence shown here is derived from an EMBL/GenBank/DDBJ whole genome shotgun (WGS) entry which is preliminary data.</text>
</comment>
<evidence type="ECO:0000256" key="1">
    <source>
        <dbReference type="SAM" id="Phobius"/>
    </source>
</evidence>
<feature type="transmembrane region" description="Helical" evidence="1">
    <location>
        <begin position="21"/>
        <end position="41"/>
    </location>
</feature>
<keyword evidence="1" id="KW-0472">Membrane</keyword>
<proteinExistence type="predicted"/>
<keyword evidence="1" id="KW-0812">Transmembrane</keyword>
<name>A0A2V2YT75_9BACL</name>
<dbReference type="RefSeq" id="WP_110045186.1">
    <property type="nucleotide sequence ID" value="NZ_CP054612.1"/>
</dbReference>
<dbReference type="Proteomes" id="UP000246635">
    <property type="component" value="Unassembled WGS sequence"/>
</dbReference>
<sequence>MEKRVVTKTLLYFLGMERRGYTILVVVAIIRFVSAIFAVIFENDFGIECGNRNRMTRTALLGDWRARQIHLLGECTA</sequence>
<reference evidence="2 3" key="1">
    <citation type="submission" date="2018-05" db="EMBL/GenBank/DDBJ databases">
        <title>Genomic Encyclopedia of Type Strains, Phase III (KMG-III): the genomes of soil and plant-associated and newly described type strains.</title>
        <authorList>
            <person name="Whitman W."/>
        </authorList>
    </citation>
    <scope>NUCLEOTIDE SEQUENCE [LARGE SCALE GENOMIC DNA]</scope>
    <source>
        <strain evidence="2 3">CECT 5696</strain>
    </source>
</reference>
<dbReference type="AlphaFoldDB" id="A0A2V2YT75"/>
<accession>A0A2V2YT75</accession>
<keyword evidence="1" id="KW-1133">Transmembrane helix</keyword>